<name>G4QN46_GLANF</name>
<dbReference type="CDD" id="cd01948">
    <property type="entry name" value="EAL"/>
    <property type="match status" value="1"/>
</dbReference>
<feature type="domain" description="PAS" evidence="2">
    <location>
        <begin position="135"/>
        <end position="208"/>
    </location>
</feature>
<dbReference type="InterPro" id="IPR000014">
    <property type="entry name" value="PAS"/>
</dbReference>
<dbReference type="Gene3D" id="3.30.450.20">
    <property type="entry name" value="PAS domain"/>
    <property type="match status" value="1"/>
</dbReference>
<dbReference type="SMART" id="SM00052">
    <property type="entry name" value="EAL"/>
    <property type="match status" value="1"/>
</dbReference>
<dbReference type="InterPro" id="IPR001610">
    <property type="entry name" value="PAC"/>
</dbReference>
<evidence type="ECO:0000256" key="1">
    <source>
        <dbReference type="ARBA" id="ARBA00001946"/>
    </source>
</evidence>
<dbReference type="CDD" id="cd00130">
    <property type="entry name" value="PAS"/>
    <property type="match status" value="1"/>
</dbReference>
<dbReference type="InterPro" id="IPR000160">
    <property type="entry name" value="GGDEF_dom"/>
</dbReference>
<dbReference type="HOGENOM" id="CLU_000445_70_20_6"/>
<dbReference type="KEGG" id="gni:GNIT_3371"/>
<dbReference type="SUPFAM" id="SSF141868">
    <property type="entry name" value="EAL domain-like"/>
    <property type="match status" value="1"/>
</dbReference>
<reference evidence="6 7" key="1">
    <citation type="journal article" date="2011" name="J. Bacteriol.">
        <title>Complete genome sequence of seawater bacterium Glaciecola nitratireducens FR1064T.</title>
        <authorList>
            <person name="Bian F."/>
            <person name="Qin Q.L."/>
            <person name="Xie B.B."/>
            <person name="Shu Y.L."/>
            <person name="Zhang X.Y."/>
            <person name="Yu Y."/>
            <person name="Chen B."/>
            <person name="Chen X.L."/>
            <person name="Zhou B.C."/>
            <person name="Zhang Y.Z."/>
        </authorList>
    </citation>
    <scope>NUCLEOTIDE SEQUENCE [LARGE SCALE GENOMIC DNA]</scope>
    <source>
        <strain evidence="7">JCM 12485 / KCTC 12276 / FR1064</strain>
    </source>
</reference>
<dbReference type="SMART" id="SM00091">
    <property type="entry name" value="PAS"/>
    <property type="match status" value="1"/>
</dbReference>
<accession>G4QN46</accession>
<dbReference type="InterPro" id="IPR043128">
    <property type="entry name" value="Rev_trsase/Diguanyl_cyclase"/>
</dbReference>
<comment type="cofactor">
    <cofactor evidence="1">
        <name>Mg(2+)</name>
        <dbReference type="ChEBI" id="CHEBI:18420"/>
    </cofactor>
</comment>
<dbReference type="Pfam" id="PF00989">
    <property type="entry name" value="PAS"/>
    <property type="match status" value="1"/>
</dbReference>
<evidence type="ECO:0000313" key="7">
    <source>
        <dbReference type="Proteomes" id="UP000009282"/>
    </source>
</evidence>
<dbReference type="InterPro" id="IPR035965">
    <property type="entry name" value="PAS-like_dom_sf"/>
</dbReference>
<dbReference type="FunFam" id="3.30.70.270:FF:000001">
    <property type="entry name" value="Diguanylate cyclase domain protein"/>
    <property type="match status" value="1"/>
</dbReference>
<dbReference type="CDD" id="cd01949">
    <property type="entry name" value="GGDEF"/>
    <property type="match status" value="1"/>
</dbReference>
<dbReference type="Proteomes" id="UP000009282">
    <property type="component" value="Chromosome"/>
</dbReference>
<dbReference type="SMART" id="SM00267">
    <property type="entry name" value="GGDEF"/>
    <property type="match status" value="1"/>
</dbReference>
<dbReference type="SUPFAM" id="SSF55073">
    <property type="entry name" value="Nucleotide cyclase"/>
    <property type="match status" value="1"/>
</dbReference>
<dbReference type="SUPFAM" id="SSF55785">
    <property type="entry name" value="PYP-like sensor domain (PAS domain)"/>
    <property type="match status" value="1"/>
</dbReference>
<dbReference type="PROSITE" id="PS50113">
    <property type="entry name" value="PAC"/>
    <property type="match status" value="1"/>
</dbReference>
<dbReference type="InterPro" id="IPR013767">
    <property type="entry name" value="PAS_fold"/>
</dbReference>
<protein>
    <submittedName>
        <fullName evidence="6">Response regulator receiver modulated diguanylate cyclase/phosphodiesterase with PAS/PAC sensor(S)</fullName>
    </submittedName>
</protein>
<evidence type="ECO:0000313" key="6">
    <source>
        <dbReference type="EMBL" id="AEP31465.1"/>
    </source>
</evidence>
<dbReference type="GO" id="GO:0003824">
    <property type="term" value="F:catalytic activity"/>
    <property type="evidence" value="ECO:0007669"/>
    <property type="project" value="UniProtKB-ARBA"/>
</dbReference>
<dbReference type="Gene3D" id="3.30.70.270">
    <property type="match status" value="1"/>
</dbReference>
<feature type="domain" description="EAL" evidence="4">
    <location>
        <begin position="439"/>
        <end position="692"/>
    </location>
</feature>
<dbReference type="PANTHER" id="PTHR44757">
    <property type="entry name" value="DIGUANYLATE CYCLASE DGCP"/>
    <property type="match status" value="1"/>
</dbReference>
<dbReference type="OrthoDB" id="9812358at2"/>
<dbReference type="PROSITE" id="PS50883">
    <property type="entry name" value="EAL"/>
    <property type="match status" value="1"/>
</dbReference>
<feature type="domain" description="GGDEF" evidence="5">
    <location>
        <begin position="297"/>
        <end position="430"/>
    </location>
</feature>
<dbReference type="PROSITE" id="PS50887">
    <property type="entry name" value="GGDEF"/>
    <property type="match status" value="1"/>
</dbReference>
<dbReference type="InterPro" id="IPR000700">
    <property type="entry name" value="PAS-assoc_C"/>
</dbReference>
<dbReference type="Pfam" id="PF00990">
    <property type="entry name" value="GGDEF"/>
    <property type="match status" value="1"/>
</dbReference>
<dbReference type="PANTHER" id="PTHR44757:SF2">
    <property type="entry name" value="BIOFILM ARCHITECTURE MAINTENANCE PROTEIN MBAA"/>
    <property type="match status" value="1"/>
</dbReference>
<dbReference type="STRING" id="1085623.GNIT_3371"/>
<dbReference type="InterPro" id="IPR001633">
    <property type="entry name" value="EAL_dom"/>
</dbReference>
<dbReference type="AlphaFoldDB" id="G4QN46"/>
<gene>
    <name evidence="6" type="ordered locus">GNIT_3371</name>
</gene>
<dbReference type="NCBIfam" id="TIGR00254">
    <property type="entry name" value="GGDEF"/>
    <property type="match status" value="1"/>
</dbReference>
<evidence type="ECO:0000259" key="3">
    <source>
        <dbReference type="PROSITE" id="PS50113"/>
    </source>
</evidence>
<dbReference type="eggNOG" id="COG5001">
    <property type="taxonomic scope" value="Bacteria"/>
</dbReference>
<sequence length="692" mass="77245">MKNKEPLSILLLEKDSFEAQYVQQRLKQDCAIPNRLIWFDELPEGLSYLSNNEIDVVLLSSHFSQHRGESTFNLVLEAAPNTLILFMQTSTFDNKLTYYSTNESTTQLRHILNYVNAQKSSINGLRRLEEELFEEKERAQVTLNSIADAVLVTDNEGNVSYLNSMAEQMTGWSNEEAVGMPSDVVFHLVENKSHPSSNNPAMQAISENKTVSISANSSLIRRDGIEFPIEDSSAPIHNRDNQVTGAVIVFRDISQSQTMANKMAHLAQHDALTGLPNRLLLKERLTQAIGAALRNQTQLALMFLDLDFFKHINDSLGHSMGDRLLVSVASRLASCIRTTDTVCRQGGDEFVILLRTIDEPQDAVHVANKLFAALAPPHHIDGNEIYVSISIGISIFPHDGHTVDQLMQSADIAMYHAKANGRSNFEFFHTEMNIRAAQRQLVACNLRRAIEHNEFVIHYQPQIDLSTGRLSGAEALLRWKDPLLGLVYPNQFIDVAEECGLIESIGKWVMRDICTQIRKWLDIGLDAVPIAVNVSALELRNLGYASGVEKILLETGLDPKYLEIELTENVLSQDFATSKLNLDALSELGVHLAMDGFGTGFSSLSYLRRFPIDILKLDRSIVRNINTSDKDTAVVSAAISMGINLNQRIVAEGVESQAQVDFLLDHHCNIGQGYQFSYPLNANAFSRLLHTK</sequence>
<dbReference type="Gene3D" id="3.20.20.450">
    <property type="entry name" value="EAL domain"/>
    <property type="match status" value="1"/>
</dbReference>
<dbReference type="GO" id="GO:0006355">
    <property type="term" value="P:regulation of DNA-templated transcription"/>
    <property type="evidence" value="ECO:0007669"/>
    <property type="project" value="InterPro"/>
</dbReference>
<dbReference type="SMART" id="SM00086">
    <property type="entry name" value="PAC"/>
    <property type="match status" value="1"/>
</dbReference>
<organism evidence="6 7">
    <name type="scientific">Glaciecola nitratireducens (strain JCM 12485 / KCTC 12276 / FR1064)</name>
    <dbReference type="NCBI Taxonomy" id="1085623"/>
    <lineage>
        <taxon>Bacteria</taxon>
        <taxon>Pseudomonadati</taxon>
        <taxon>Pseudomonadota</taxon>
        <taxon>Gammaproteobacteria</taxon>
        <taxon>Alteromonadales</taxon>
        <taxon>Alteromonadaceae</taxon>
        <taxon>Brumicola</taxon>
    </lineage>
</organism>
<keyword evidence="7" id="KW-1185">Reference proteome</keyword>
<dbReference type="PROSITE" id="PS50112">
    <property type="entry name" value="PAS"/>
    <property type="match status" value="1"/>
</dbReference>
<dbReference type="NCBIfam" id="TIGR00229">
    <property type="entry name" value="sensory_box"/>
    <property type="match status" value="1"/>
</dbReference>
<dbReference type="EMBL" id="CP003060">
    <property type="protein sequence ID" value="AEP31465.1"/>
    <property type="molecule type" value="Genomic_DNA"/>
</dbReference>
<feature type="domain" description="PAC" evidence="3">
    <location>
        <begin position="213"/>
        <end position="265"/>
    </location>
</feature>
<evidence type="ECO:0000259" key="5">
    <source>
        <dbReference type="PROSITE" id="PS50887"/>
    </source>
</evidence>
<dbReference type="InterPro" id="IPR029787">
    <property type="entry name" value="Nucleotide_cyclase"/>
</dbReference>
<dbReference type="InterPro" id="IPR052155">
    <property type="entry name" value="Biofilm_reg_signaling"/>
</dbReference>
<evidence type="ECO:0000259" key="2">
    <source>
        <dbReference type="PROSITE" id="PS50112"/>
    </source>
</evidence>
<proteinExistence type="predicted"/>
<dbReference type="RefSeq" id="WP_014110336.1">
    <property type="nucleotide sequence ID" value="NC_016041.1"/>
</dbReference>
<dbReference type="InterPro" id="IPR035919">
    <property type="entry name" value="EAL_sf"/>
</dbReference>
<evidence type="ECO:0000259" key="4">
    <source>
        <dbReference type="PROSITE" id="PS50883"/>
    </source>
</evidence>
<dbReference type="Pfam" id="PF00563">
    <property type="entry name" value="EAL"/>
    <property type="match status" value="1"/>
</dbReference>